<accession>A0AC58RPS5</accession>
<keyword evidence="1" id="KW-1185">Reference proteome</keyword>
<organism evidence="1 2">
    <name type="scientific">Nicotiana tabacum</name>
    <name type="common">Common tobacco</name>
    <dbReference type="NCBI Taxonomy" id="4097"/>
    <lineage>
        <taxon>Eukaryota</taxon>
        <taxon>Viridiplantae</taxon>
        <taxon>Streptophyta</taxon>
        <taxon>Embryophyta</taxon>
        <taxon>Tracheophyta</taxon>
        <taxon>Spermatophyta</taxon>
        <taxon>Magnoliopsida</taxon>
        <taxon>eudicotyledons</taxon>
        <taxon>Gunneridae</taxon>
        <taxon>Pentapetalae</taxon>
        <taxon>asterids</taxon>
        <taxon>lamiids</taxon>
        <taxon>Solanales</taxon>
        <taxon>Solanaceae</taxon>
        <taxon>Nicotianoideae</taxon>
        <taxon>Nicotianeae</taxon>
        <taxon>Nicotiana</taxon>
    </lineage>
</organism>
<reference evidence="1" key="1">
    <citation type="journal article" date="2014" name="Nat. Commun.">
        <title>The tobacco genome sequence and its comparison with those of tomato and potato.</title>
        <authorList>
            <person name="Sierro N."/>
            <person name="Battey J.N."/>
            <person name="Ouadi S."/>
            <person name="Bakaher N."/>
            <person name="Bovet L."/>
            <person name="Willig A."/>
            <person name="Goepfert S."/>
            <person name="Peitsch M.C."/>
            <person name="Ivanov N.V."/>
        </authorList>
    </citation>
    <scope>NUCLEOTIDE SEQUENCE [LARGE SCALE GENOMIC DNA]</scope>
</reference>
<protein>
    <submittedName>
        <fullName evidence="2">Uncharacterized protein LOC142162274</fullName>
    </submittedName>
</protein>
<dbReference type="Proteomes" id="UP000790787">
    <property type="component" value="Chromosome 7"/>
</dbReference>
<evidence type="ECO:0000313" key="2">
    <source>
        <dbReference type="RefSeq" id="XP_075074708.1"/>
    </source>
</evidence>
<dbReference type="RefSeq" id="XP_075074708.1">
    <property type="nucleotide sequence ID" value="XM_075218607.1"/>
</dbReference>
<sequence length="489" mass="56237">MFLDILKQVQINIPLVDLLQKVPKYVKYIKDIVANKRRQTEFETVALIEECSSRIQRKLPQKLKDPDSFTIQILIGKHAVGRSLYDLGASINLMPLSVFRQLGLGVIEDVLVQVGSFICPTDFIILDYEPDQEVPFILGRPFLAMGRAIINVCERKMTMRVGDRVKVFNVYKALSLTNTQEDKLLRVLRKHTKAIGWTIADIKGISPLVCMHKIFLEDGHRPNVELQRRLNPIMKEVVKKEEGIMLGHKVSRSGIEVDKTKVEAVEKLPPLILVKGVRSFLGHAGFYRRFIKDFSKIANPLCWLLEKDVTFNFDDACLMEFEKLKKKLVSALIIMAPDWSLPFELMCDASDHGFDVEIRDQKGTKNQVDDHLSKLENHDHVEEGGQIKEVFPDEQLFAITQDPHPWYADYVNYLVSEVLPPEIESEARKRFLHDVNFYYWDKPYLYKQCADQLMRRCILENGVELVLYDCHASPYGSHHGGDRTAAKVL</sequence>
<proteinExistence type="predicted"/>
<name>A0AC58RPS5_TOBAC</name>
<evidence type="ECO:0000313" key="1">
    <source>
        <dbReference type="Proteomes" id="UP000790787"/>
    </source>
</evidence>
<reference evidence="2" key="2">
    <citation type="submission" date="2025-08" db="UniProtKB">
        <authorList>
            <consortium name="RefSeq"/>
        </authorList>
    </citation>
    <scope>IDENTIFICATION</scope>
    <source>
        <tissue evidence="2">Leaf</tissue>
    </source>
</reference>
<gene>
    <name evidence="2" type="primary">LOC142162274</name>
</gene>